<evidence type="ECO:0000313" key="6">
    <source>
        <dbReference type="EMBL" id="RDW59821.1"/>
    </source>
</evidence>
<dbReference type="Pfam" id="PF07946">
    <property type="entry name" value="CCDC47"/>
    <property type="match status" value="1"/>
</dbReference>
<feature type="compositionally biased region" description="Basic and acidic residues" evidence="5">
    <location>
        <begin position="430"/>
        <end position="441"/>
    </location>
</feature>
<reference evidence="6 7" key="1">
    <citation type="journal article" date="2018" name="IMA Fungus">
        <title>IMA Genome-F 9: Draft genome sequence of Annulohypoxylon stygium, Aspergillus mulundensis, Berkeleyomyces basicola (syn. Thielaviopsis basicola), Ceratocystis smalleyi, two Cercospora beticola strains, Coleophoma cylindrospora, Fusarium fracticaudum, Phialophora cf. hyalina, and Morchella septimelata.</title>
        <authorList>
            <person name="Wingfield B.D."/>
            <person name="Bills G.F."/>
            <person name="Dong Y."/>
            <person name="Huang W."/>
            <person name="Nel W.J."/>
            <person name="Swalarsk-Parry B.S."/>
            <person name="Vaghefi N."/>
            <person name="Wilken P.M."/>
            <person name="An Z."/>
            <person name="de Beer Z.W."/>
            <person name="De Vos L."/>
            <person name="Chen L."/>
            <person name="Duong T.A."/>
            <person name="Gao Y."/>
            <person name="Hammerbacher A."/>
            <person name="Kikkert J.R."/>
            <person name="Li Y."/>
            <person name="Li H."/>
            <person name="Li K."/>
            <person name="Li Q."/>
            <person name="Liu X."/>
            <person name="Ma X."/>
            <person name="Naidoo K."/>
            <person name="Pethybridge S.J."/>
            <person name="Sun J."/>
            <person name="Steenkamp E.T."/>
            <person name="van der Nest M.A."/>
            <person name="van Wyk S."/>
            <person name="Wingfield M.J."/>
            <person name="Xiong C."/>
            <person name="Yue Q."/>
            <person name="Zhang X."/>
        </authorList>
    </citation>
    <scope>NUCLEOTIDE SEQUENCE [LARGE SCALE GENOMIC DNA]</scope>
    <source>
        <strain evidence="6 7">BP6252</strain>
    </source>
</reference>
<dbReference type="AlphaFoldDB" id="A0A3D8QDN2"/>
<dbReference type="GO" id="GO:0005783">
    <property type="term" value="C:endoplasmic reticulum"/>
    <property type="evidence" value="ECO:0007669"/>
    <property type="project" value="InterPro"/>
</dbReference>
<evidence type="ECO:0000256" key="2">
    <source>
        <dbReference type="ARBA" id="ARBA00022692"/>
    </source>
</evidence>
<dbReference type="Proteomes" id="UP000256645">
    <property type="component" value="Unassembled WGS sequence"/>
</dbReference>
<dbReference type="GO" id="GO:0005509">
    <property type="term" value="F:calcium ion binding"/>
    <property type="evidence" value="ECO:0007669"/>
    <property type="project" value="InterPro"/>
</dbReference>
<dbReference type="GO" id="GO:0032469">
    <property type="term" value="P:endoplasmic reticulum calcium ion homeostasis"/>
    <property type="evidence" value="ECO:0007669"/>
    <property type="project" value="InterPro"/>
</dbReference>
<keyword evidence="4" id="KW-0472">Membrane</keyword>
<comment type="caution">
    <text evidence="6">The sequence shown here is derived from an EMBL/GenBank/DDBJ whole genome shotgun (WGS) entry which is preliminary data.</text>
</comment>
<accession>A0A3D8QDN2</accession>
<keyword evidence="2" id="KW-0812">Transmembrane</keyword>
<sequence>MAALLNGLFGGSKPSASPIPAGDSDFADFAGAPDPEPVLNSAIPSAATYTGLTAAPTGQAAPYTKWYNIHERHSLSEFKQEGVILGLIFVIVLVHMYGTSTNRNKAKKWISAHAPSLRKEFALVGFGGRRAPTASEVESNGLAKTLASDSLILPEDLLKEKSPQEFGAYATGRQNVAFVDITLTLLKRYNPLTLIAEFGMSLFFDSMPAPSERVEVILYPFDGREALIVPGQAPGAQELRKDKSGYDGFVWAIVNKDNMKSLRNDRYDVSLTGTKDNSKLPNWVTVMSESAEVTDFLLTPELIKVVEEAGDILEYMVITDQPIDKPTKLDETVPKKRMYLSLKFPSSGYEKAIPLFEYFLRLPDQLVQGAHFRPEVMRKVKQTREDQIKRLQKADEDEKAEERAYEREKAKKLKRDLELKGLDAKAQKKYLEKEKEKEMRKAAKRQTQKG</sequence>
<proteinExistence type="predicted"/>
<dbReference type="EMBL" id="PDLM01000016">
    <property type="protein sequence ID" value="RDW59821.1"/>
    <property type="molecule type" value="Genomic_DNA"/>
</dbReference>
<gene>
    <name evidence="6" type="ORF">BP6252_12908</name>
</gene>
<dbReference type="InterPro" id="IPR012879">
    <property type="entry name" value="CCDC47"/>
</dbReference>
<dbReference type="PANTHER" id="PTHR12883:SF0">
    <property type="entry name" value="PAT COMPLEX SUBUNIT CCDC47"/>
    <property type="match status" value="1"/>
</dbReference>
<protein>
    <submittedName>
        <fullName evidence="6">Putative UPF0674 endoplasmic reticulum membrane protein</fullName>
    </submittedName>
</protein>
<evidence type="ECO:0000256" key="1">
    <source>
        <dbReference type="ARBA" id="ARBA00004167"/>
    </source>
</evidence>
<keyword evidence="7" id="KW-1185">Reference proteome</keyword>
<evidence type="ECO:0000313" key="7">
    <source>
        <dbReference type="Proteomes" id="UP000256645"/>
    </source>
</evidence>
<evidence type="ECO:0000256" key="3">
    <source>
        <dbReference type="ARBA" id="ARBA00022989"/>
    </source>
</evidence>
<organism evidence="6 7">
    <name type="scientific">Coleophoma cylindrospora</name>
    <dbReference type="NCBI Taxonomy" id="1849047"/>
    <lineage>
        <taxon>Eukaryota</taxon>
        <taxon>Fungi</taxon>
        <taxon>Dikarya</taxon>
        <taxon>Ascomycota</taxon>
        <taxon>Pezizomycotina</taxon>
        <taxon>Leotiomycetes</taxon>
        <taxon>Helotiales</taxon>
        <taxon>Dermateaceae</taxon>
        <taxon>Coleophoma</taxon>
    </lineage>
</organism>
<evidence type="ECO:0000256" key="4">
    <source>
        <dbReference type="ARBA" id="ARBA00023136"/>
    </source>
</evidence>
<dbReference type="STRING" id="1849047.A0A3D8QDN2"/>
<feature type="region of interest" description="Disordered" evidence="5">
    <location>
        <begin position="430"/>
        <end position="450"/>
    </location>
</feature>
<name>A0A3D8QDN2_9HELO</name>
<feature type="region of interest" description="Disordered" evidence="5">
    <location>
        <begin position="389"/>
        <end position="418"/>
    </location>
</feature>
<dbReference type="OrthoDB" id="10039147at2759"/>
<dbReference type="GO" id="GO:0016020">
    <property type="term" value="C:membrane"/>
    <property type="evidence" value="ECO:0007669"/>
    <property type="project" value="UniProtKB-SubCell"/>
</dbReference>
<dbReference type="PANTHER" id="PTHR12883">
    <property type="entry name" value="ADIPOCYTE-SPECIFIC PROTEIN 4-RELATED"/>
    <property type="match status" value="1"/>
</dbReference>
<keyword evidence="3" id="KW-1133">Transmembrane helix</keyword>
<comment type="subcellular location">
    <subcellularLocation>
        <location evidence="1">Membrane</location>
        <topology evidence="1">Single-pass membrane protein</topology>
    </subcellularLocation>
</comment>
<evidence type="ECO:0000256" key="5">
    <source>
        <dbReference type="SAM" id="MobiDB-lite"/>
    </source>
</evidence>